<dbReference type="RefSeq" id="WP_008551323.1">
    <property type="nucleotide sequence ID" value="NZ_FPBD01000009.1"/>
</dbReference>
<keyword evidence="1" id="KW-0732">Signal</keyword>
<feature type="domain" description="SnoaL-like" evidence="2">
    <location>
        <begin position="45"/>
        <end position="122"/>
    </location>
</feature>
<reference evidence="4" key="1">
    <citation type="submission" date="2016-10" db="EMBL/GenBank/DDBJ databases">
        <authorList>
            <person name="Varghese N."/>
            <person name="Submissions S."/>
        </authorList>
    </citation>
    <scope>NUCLEOTIDE SEQUENCE [LARGE SCALE GENOMIC DNA]</scope>
    <source>
        <strain evidence="4">DSM 17465</strain>
    </source>
</reference>
<gene>
    <name evidence="3" type="ORF">SAMN05444141_1099</name>
</gene>
<sequence>MTFLKSIALAATVAVGLSGQALADEAGKLAEGEYKLSTAVATASRAWRDAFNAGDAKAAAALYEEDAVMVVKPFGTFKGRAQIEAFWTDIISKGFDDVVYSDTVTTVLDQTSARVAANWKMNNAHGIITNEHWVLQPDGRALLREDHFEIAQ</sequence>
<dbReference type="EMBL" id="FPBD01000009">
    <property type="protein sequence ID" value="SFU11859.1"/>
    <property type="molecule type" value="Genomic_DNA"/>
</dbReference>
<protein>
    <recommendedName>
        <fullName evidence="2">SnoaL-like domain-containing protein</fullName>
    </recommendedName>
</protein>
<proteinExistence type="predicted"/>
<evidence type="ECO:0000313" key="4">
    <source>
        <dbReference type="Proteomes" id="UP000183371"/>
    </source>
</evidence>
<keyword evidence="4" id="KW-1185">Reference proteome</keyword>
<dbReference type="Proteomes" id="UP000183371">
    <property type="component" value="Unassembled WGS sequence"/>
</dbReference>
<name>A0A1I7DJJ5_9HYPH</name>
<feature type="signal peptide" evidence="1">
    <location>
        <begin position="1"/>
        <end position="23"/>
    </location>
</feature>
<organism evidence="3 4">
    <name type="scientific">Pseudovibrio denitrificans</name>
    <dbReference type="NCBI Taxonomy" id="258256"/>
    <lineage>
        <taxon>Bacteria</taxon>
        <taxon>Pseudomonadati</taxon>
        <taxon>Pseudomonadota</taxon>
        <taxon>Alphaproteobacteria</taxon>
        <taxon>Hyphomicrobiales</taxon>
        <taxon>Stappiaceae</taxon>
        <taxon>Pseudovibrio</taxon>
    </lineage>
</organism>
<evidence type="ECO:0000259" key="2">
    <source>
        <dbReference type="Pfam" id="PF12680"/>
    </source>
</evidence>
<dbReference type="NCBIfam" id="TIGR02246">
    <property type="entry name" value="SgcJ/EcaC family oxidoreductase"/>
    <property type="match status" value="1"/>
</dbReference>
<dbReference type="Pfam" id="PF12680">
    <property type="entry name" value="SnoaL_2"/>
    <property type="match status" value="1"/>
</dbReference>
<accession>A0A1I7DJJ5</accession>
<evidence type="ECO:0000256" key="1">
    <source>
        <dbReference type="SAM" id="SignalP"/>
    </source>
</evidence>
<dbReference type="AlphaFoldDB" id="A0A1I7DJJ5"/>
<dbReference type="InterPro" id="IPR032710">
    <property type="entry name" value="NTF2-like_dom_sf"/>
</dbReference>
<dbReference type="InterPro" id="IPR037401">
    <property type="entry name" value="SnoaL-like"/>
</dbReference>
<dbReference type="InterPro" id="IPR011944">
    <property type="entry name" value="Steroid_delta5-4_isomerase"/>
</dbReference>
<dbReference type="SUPFAM" id="SSF54427">
    <property type="entry name" value="NTF2-like"/>
    <property type="match status" value="1"/>
</dbReference>
<evidence type="ECO:0000313" key="3">
    <source>
        <dbReference type="EMBL" id="SFU11859.1"/>
    </source>
</evidence>
<dbReference type="Gene3D" id="3.10.450.50">
    <property type="match status" value="1"/>
</dbReference>
<feature type="chain" id="PRO_5010235248" description="SnoaL-like domain-containing protein" evidence="1">
    <location>
        <begin position="24"/>
        <end position="152"/>
    </location>
</feature>